<dbReference type="SMART" id="SM00314">
    <property type="entry name" value="RA"/>
    <property type="match status" value="1"/>
</dbReference>
<dbReference type="InterPro" id="IPR023578">
    <property type="entry name" value="Ras_GEF_dom_sf"/>
</dbReference>
<dbReference type="EMBL" id="HAEF01017125">
    <property type="protein sequence ID" value="SBR58284.1"/>
    <property type="molecule type" value="Transcribed_RNA"/>
</dbReference>
<keyword evidence="1 2" id="KW-0344">Guanine-nucleotide releasing factor</keyword>
<dbReference type="InterPro" id="IPR036964">
    <property type="entry name" value="RASGEF_cat_dom_sf"/>
</dbReference>
<dbReference type="PROSITE" id="PS50009">
    <property type="entry name" value="RASGEF_CAT"/>
    <property type="match status" value="1"/>
</dbReference>
<dbReference type="PANTHER" id="PTHR23113">
    <property type="entry name" value="GUANINE NUCLEOTIDE EXCHANGE FACTOR"/>
    <property type="match status" value="1"/>
</dbReference>
<evidence type="ECO:0000259" key="3">
    <source>
        <dbReference type="PROSITE" id="PS50009"/>
    </source>
</evidence>
<reference evidence="5" key="1">
    <citation type="submission" date="2016-05" db="EMBL/GenBank/DDBJ databases">
        <authorList>
            <person name="Lavstsen T."/>
            <person name="Jespersen J.S."/>
        </authorList>
    </citation>
    <scope>NUCLEOTIDE SEQUENCE</scope>
    <source>
        <tissue evidence="5">Brain</tissue>
    </source>
</reference>
<reference evidence="5" key="2">
    <citation type="submission" date="2016-06" db="EMBL/GenBank/DDBJ databases">
        <title>The genome of a short-lived fish provides insights into sex chromosome evolution and the genetic control of aging.</title>
        <authorList>
            <person name="Reichwald K."/>
            <person name="Felder M."/>
            <person name="Petzold A."/>
            <person name="Koch P."/>
            <person name="Groth M."/>
            <person name="Platzer M."/>
        </authorList>
    </citation>
    <scope>NUCLEOTIDE SEQUENCE</scope>
    <source>
        <tissue evidence="5">Brain</tissue>
    </source>
</reference>
<gene>
    <name evidence="5" type="primary">RGL3</name>
</gene>
<dbReference type="InterPro" id="IPR001895">
    <property type="entry name" value="RASGEF_cat_dom"/>
</dbReference>
<dbReference type="GO" id="GO:0005085">
    <property type="term" value="F:guanyl-nucleotide exchange factor activity"/>
    <property type="evidence" value="ECO:0007669"/>
    <property type="project" value="UniProtKB-KW"/>
</dbReference>
<dbReference type="SMART" id="SM00147">
    <property type="entry name" value="RasGEF"/>
    <property type="match status" value="1"/>
</dbReference>
<evidence type="ECO:0000259" key="4">
    <source>
        <dbReference type="PROSITE" id="PS50200"/>
    </source>
</evidence>
<dbReference type="PANTHER" id="PTHR23113:SF220">
    <property type="entry name" value="RAL GUANINE NUCLEOTIDE DISSOCIATION STIMULATOR-LIKE 3"/>
    <property type="match status" value="1"/>
</dbReference>
<dbReference type="InterPro" id="IPR000159">
    <property type="entry name" value="RA_dom"/>
</dbReference>
<evidence type="ECO:0000256" key="2">
    <source>
        <dbReference type="PROSITE-ProRule" id="PRU00168"/>
    </source>
</evidence>
<protein>
    <submittedName>
        <fullName evidence="5">Ral guanine nucleotide dissociation stimulator-like 3</fullName>
    </submittedName>
</protein>
<dbReference type="InterPro" id="IPR008937">
    <property type="entry name" value="Ras-like_GEF"/>
</dbReference>
<dbReference type="SUPFAM" id="SSF48366">
    <property type="entry name" value="Ras GEF"/>
    <property type="match status" value="1"/>
</dbReference>
<dbReference type="InterPro" id="IPR029071">
    <property type="entry name" value="Ubiquitin-like_domsf"/>
</dbReference>
<dbReference type="GO" id="GO:0005886">
    <property type="term" value="C:plasma membrane"/>
    <property type="evidence" value="ECO:0007669"/>
    <property type="project" value="TreeGrafter"/>
</dbReference>
<accession>A0A1A8MPB3</accession>
<dbReference type="Gene3D" id="1.10.840.10">
    <property type="entry name" value="Ras guanine-nucleotide exchange factors catalytic domain"/>
    <property type="match status" value="1"/>
</dbReference>
<evidence type="ECO:0000313" key="5">
    <source>
        <dbReference type="EMBL" id="SBR58284.1"/>
    </source>
</evidence>
<feature type="domain" description="Ras-GEF" evidence="3">
    <location>
        <begin position="1"/>
        <end position="210"/>
    </location>
</feature>
<name>A0A1A8MPB3_9TELE</name>
<evidence type="ECO:0000256" key="1">
    <source>
        <dbReference type="ARBA" id="ARBA00022658"/>
    </source>
</evidence>
<dbReference type="Pfam" id="PF00617">
    <property type="entry name" value="RasGEF"/>
    <property type="match status" value="1"/>
</dbReference>
<proteinExistence type="predicted"/>
<dbReference type="SUPFAM" id="SSF54236">
    <property type="entry name" value="Ubiquitin-like"/>
    <property type="match status" value="1"/>
</dbReference>
<dbReference type="GO" id="GO:0007265">
    <property type="term" value="P:Ras protein signal transduction"/>
    <property type="evidence" value="ECO:0007669"/>
    <property type="project" value="TreeGrafter"/>
</dbReference>
<dbReference type="AlphaFoldDB" id="A0A1A8MPB3"/>
<dbReference type="Gene3D" id="3.10.20.90">
    <property type="entry name" value="Phosphatidylinositol 3-kinase Catalytic Subunit, Chain A, domain 1"/>
    <property type="match status" value="1"/>
</dbReference>
<dbReference type="Pfam" id="PF00788">
    <property type="entry name" value="RA"/>
    <property type="match status" value="1"/>
</dbReference>
<sequence length="245" mass="27604">MSPTIRATVAQFNAVTTRVIMSLLSPPADGTCSSGLPPTTPAQRACIIEKWIKVAQECRRLKNFSSLKAILSALHSNAVHRLRKSWAAVCRDSTATFQNLWETFSDENCVLTNKELLYKRSISMNSLPEYNRQGTDSCIIRVSVDLGHDNGNMYKSILVTSQEKSTQVIQRALEKHHLEHMKGQDFTLAQVISQKKELLIPDKANVFYAMSTTANFDFVLRQNHKCQKKLLRATASRGRLKAEHL</sequence>
<dbReference type="PROSITE" id="PS50200">
    <property type="entry name" value="RA"/>
    <property type="match status" value="1"/>
</dbReference>
<feature type="domain" description="Ras-associating" evidence="4">
    <location>
        <begin position="136"/>
        <end position="225"/>
    </location>
</feature>
<dbReference type="CDD" id="cd00153">
    <property type="entry name" value="RA_RalGDS_like"/>
    <property type="match status" value="1"/>
</dbReference>
<organism evidence="5">
    <name type="scientific">Nothobranchius pienaari</name>
    <dbReference type="NCBI Taxonomy" id="704102"/>
    <lineage>
        <taxon>Eukaryota</taxon>
        <taxon>Metazoa</taxon>
        <taxon>Chordata</taxon>
        <taxon>Craniata</taxon>
        <taxon>Vertebrata</taxon>
        <taxon>Euteleostomi</taxon>
        <taxon>Actinopterygii</taxon>
        <taxon>Neopterygii</taxon>
        <taxon>Teleostei</taxon>
        <taxon>Neoteleostei</taxon>
        <taxon>Acanthomorphata</taxon>
        <taxon>Ovalentaria</taxon>
        <taxon>Atherinomorphae</taxon>
        <taxon>Cyprinodontiformes</taxon>
        <taxon>Nothobranchiidae</taxon>
        <taxon>Nothobranchius</taxon>
    </lineage>
</organism>